<dbReference type="Proteomes" id="UP001568358">
    <property type="component" value="Unassembled WGS sequence"/>
</dbReference>
<accession>A0ABV4JP93</accession>
<proteinExistence type="predicted"/>
<keyword evidence="1" id="KW-0540">Nuclease</keyword>
<keyword evidence="1" id="KW-0378">Hydrolase</keyword>
<keyword evidence="1" id="KW-0255">Endonuclease</keyword>
<gene>
    <name evidence="1" type="ORF">AB2Z07_03350</name>
</gene>
<name>A0ABV4JP93_9BACT</name>
<protein>
    <submittedName>
        <fullName evidence="1">Restriction endonuclease</fullName>
    </submittedName>
</protein>
<dbReference type="EMBL" id="JBFSOO010000002">
    <property type="protein sequence ID" value="MEZ6852572.1"/>
    <property type="molecule type" value="Genomic_DNA"/>
</dbReference>
<evidence type="ECO:0000313" key="1">
    <source>
        <dbReference type="EMBL" id="MEZ6852572.1"/>
    </source>
</evidence>
<organism evidence="1 2">
    <name type="scientific">Halodesulfovibrio aestuarii</name>
    <dbReference type="NCBI Taxonomy" id="126333"/>
    <lineage>
        <taxon>Bacteria</taxon>
        <taxon>Pseudomonadati</taxon>
        <taxon>Thermodesulfobacteriota</taxon>
        <taxon>Desulfovibrionia</taxon>
        <taxon>Desulfovibrionales</taxon>
        <taxon>Desulfovibrionaceae</taxon>
        <taxon>Halodesulfovibrio</taxon>
    </lineage>
</organism>
<keyword evidence="2" id="KW-1185">Reference proteome</keyword>
<dbReference type="GO" id="GO:0004519">
    <property type="term" value="F:endonuclease activity"/>
    <property type="evidence" value="ECO:0007669"/>
    <property type="project" value="UniProtKB-KW"/>
</dbReference>
<reference evidence="1 2" key="1">
    <citation type="submission" date="2024-07" db="EMBL/GenBank/DDBJ databases">
        <title>Active virus-host system and metabolic interactions in a Lokiarchaeon culture.</title>
        <authorList>
            <person name="Ponce Toledo R.I."/>
            <person name="Rodrigues Oliveira T."/>
            <person name="Schleper C."/>
        </authorList>
    </citation>
    <scope>NUCLEOTIDE SEQUENCE [LARGE SCALE GENOMIC DNA]</scope>
    <source>
        <strain evidence="1 2">B35</strain>
    </source>
</reference>
<sequence length="112" mass="13012">MAKVSPKKAIRRFCLTCQGGSSKRVEECEDNSCLFFNHRLGTEPEKPQRSSVQQIRQYCLMCSDNNRTEVRSCSAREHCDLWSFRFGCTPKTWTRVKQRVNQPRKLLLPGLS</sequence>
<dbReference type="RefSeq" id="WP_073021050.1">
    <property type="nucleotide sequence ID" value="NZ_CP192217.1"/>
</dbReference>
<comment type="caution">
    <text evidence="1">The sequence shown here is derived from an EMBL/GenBank/DDBJ whole genome shotgun (WGS) entry which is preliminary data.</text>
</comment>
<evidence type="ECO:0000313" key="2">
    <source>
        <dbReference type="Proteomes" id="UP001568358"/>
    </source>
</evidence>